<dbReference type="PANTHER" id="PTHR43712">
    <property type="entry name" value="PUTATIVE (AFU_ORTHOLOGUE AFUA_4G14580)-RELATED"/>
    <property type="match status" value="1"/>
</dbReference>
<keyword evidence="3" id="KW-0949">S-adenosyl-L-methionine</keyword>
<evidence type="ECO:0000313" key="5">
    <source>
        <dbReference type="EMBL" id="ORY09830.1"/>
    </source>
</evidence>
<dbReference type="CDD" id="cd02440">
    <property type="entry name" value="AdoMet_MTases"/>
    <property type="match status" value="1"/>
</dbReference>
<dbReference type="EMBL" id="MCFA01000081">
    <property type="protein sequence ID" value="ORY09830.1"/>
    <property type="molecule type" value="Genomic_DNA"/>
</dbReference>
<evidence type="ECO:0000256" key="2">
    <source>
        <dbReference type="ARBA" id="ARBA00022679"/>
    </source>
</evidence>
<evidence type="ECO:0000256" key="3">
    <source>
        <dbReference type="ARBA" id="ARBA00022691"/>
    </source>
</evidence>
<dbReference type="PROSITE" id="PS51683">
    <property type="entry name" value="SAM_OMT_II"/>
    <property type="match status" value="1"/>
</dbReference>
<accession>A0A1Y1ZHU1</accession>
<evidence type="ECO:0000313" key="6">
    <source>
        <dbReference type="Proteomes" id="UP000193144"/>
    </source>
</evidence>
<name>A0A1Y1ZHU1_9PLEO</name>
<evidence type="ECO:0000259" key="4">
    <source>
        <dbReference type="Pfam" id="PF00891"/>
    </source>
</evidence>
<dbReference type="InterPro" id="IPR016461">
    <property type="entry name" value="COMT-like"/>
</dbReference>
<comment type="caution">
    <text evidence="5">The sequence shown here is derived from an EMBL/GenBank/DDBJ whole genome shotgun (WGS) entry which is preliminary data.</text>
</comment>
<dbReference type="AlphaFoldDB" id="A0A1Y1ZHU1"/>
<dbReference type="Gene3D" id="1.10.10.10">
    <property type="entry name" value="Winged helix-like DNA-binding domain superfamily/Winged helix DNA-binding domain"/>
    <property type="match status" value="1"/>
</dbReference>
<sequence length="422" mass="46914">MASDGRLIQLTELLSTKVKAVHIYIRENNLPDPSFDASYPPVFDLPLDVDVARKAALEALDELRSHLLGPLGTISESVTSRTSLVSLHAITHFNMANVVPVGSTCTIPEIAEKCNIHPNDAETIIRHGLTYRLFKQQPDGSIAHSAATRAITTAPHFQGWVTHALGTMWKTTPFIVSAMEKWPGSQEINETAFNLAHGTVEPFFKAMSQDKTRVQNFSEAMKFWMSNPTMKPEFAIDGYAWDSHAQGTVVDVGGSHGIIALKLAERYPAMKIIVQDRPEVVASAPKTANNQVEFQSHDFFKEQPIKGADVYFYRYIFHSWSDKYCLAILRALVPALKDGSKVLIMDHIVPESGALSPYQERPFRAFDIGMKEAFNSKERSESDWRKMLGNVDERFRMADILRSEGSQLSIIVVECGGGGTTS</sequence>
<protein>
    <submittedName>
        <fullName evidence="5">S-adenosyl-L-methionine-dependent methyltransferase</fullName>
    </submittedName>
</protein>
<keyword evidence="1 5" id="KW-0489">Methyltransferase</keyword>
<dbReference type="InterPro" id="IPR036388">
    <property type="entry name" value="WH-like_DNA-bd_sf"/>
</dbReference>
<organism evidence="5 6">
    <name type="scientific">Clohesyomyces aquaticus</name>
    <dbReference type="NCBI Taxonomy" id="1231657"/>
    <lineage>
        <taxon>Eukaryota</taxon>
        <taxon>Fungi</taxon>
        <taxon>Dikarya</taxon>
        <taxon>Ascomycota</taxon>
        <taxon>Pezizomycotina</taxon>
        <taxon>Dothideomycetes</taxon>
        <taxon>Pleosporomycetidae</taxon>
        <taxon>Pleosporales</taxon>
        <taxon>Lindgomycetaceae</taxon>
        <taxon>Clohesyomyces</taxon>
    </lineage>
</organism>
<dbReference type="Proteomes" id="UP000193144">
    <property type="component" value="Unassembled WGS sequence"/>
</dbReference>
<dbReference type="InterPro" id="IPR001077">
    <property type="entry name" value="COMT_C"/>
</dbReference>
<dbReference type="PANTHER" id="PTHR43712:SF12">
    <property type="entry name" value="STERIGMATOCYSTIN 8-O-METHYLTRANSFERASE"/>
    <property type="match status" value="1"/>
</dbReference>
<proteinExistence type="predicted"/>
<dbReference type="Pfam" id="PF00891">
    <property type="entry name" value="Methyltransf_2"/>
    <property type="match status" value="1"/>
</dbReference>
<dbReference type="GO" id="GO:0032259">
    <property type="term" value="P:methylation"/>
    <property type="evidence" value="ECO:0007669"/>
    <property type="project" value="UniProtKB-KW"/>
</dbReference>
<dbReference type="GO" id="GO:0008171">
    <property type="term" value="F:O-methyltransferase activity"/>
    <property type="evidence" value="ECO:0007669"/>
    <property type="project" value="InterPro"/>
</dbReference>
<dbReference type="SUPFAM" id="SSF53335">
    <property type="entry name" value="S-adenosyl-L-methionine-dependent methyltransferases"/>
    <property type="match status" value="1"/>
</dbReference>
<dbReference type="Gene3D" id="3.40.50.150">
    <property type="entry name" value="Vaccinia Virus protein VP39"/>
    <property type="match status" value="1"/>
</dbReference>
<feature type="domain" description="O-methyltransferase C-terminal" evidence="4">
    <location>
        <begin position="187"/>
        <end position="389"/>
    </location>
</feature>
<reference evidence="5 6" key="1">
    <citation type="submission" date="2016-07" db="EMBL/GenBank/DDBJ databases">
        <title>Pervasive Adenine N6-methylation of Active Genes in Fungi.</title>
        <authorList>
            <consortium name="DOE Joint Genome Institute"/>
            <person name="Mondo S.J."/>
            <person name="Dannebaum R.O."/>
            <person name="Kuo R.C."/>
            <person name="Labutti K."/>
            <person name="Haridas S."/>
            <person name="Kuo A."/>
            <person name="Salamov A."/>
            <person name="Ahrendt S.R."/>
            <person name="Lipzen A."/>
            <person name="Sullivan W."/>
            <person name="Andreopoulos W.B."/>
            <person name="Clum A."/>
            <person name="Lindquist E."/>
            <person name="Daum C."/>
            <person name="Ramamoorthy G.K."/>
            <person name="Gryganskyi A."/>
            <person name="Culley D."/>
            <person name="Magnuson J.K."/>
            <person name="James T.Y."/>
            <person name="O'Malley M.A."/>
            <person name="Stajich J.E."/>
            <person name="Spatafora J.W."/>
            <person name="Visel A."/>
            <person name="Grigoriev I.V."/>
        </authorList>
    </citation>
    <scope>NUCLEOTIDE SEQUENCE [LARGE SCALE GENOMIC DNA]</scope>
    <source>
        <strain evidence="5 6">CBS 115471</strain>
    </source>
</reference>
<gene>
    <name evidence="5" type="ORF">BCR34DRAFT_486677</name>
</gene>
<evidence type="ECO:0000256" key="1">
    <source>
        <dbReference type="ARBA" id="ARBA00022603"/>
    </source>
</evidence>
<dbReference type="OrthoDB" id="1606438at2759"/>
<keyword evidence="2 5" id="KW-0808">Transferase</keyword>
<dbReference type="InterPro" id="IPR029063">
    <property type="entry name" value="SAM-dependent_MTases_sf"/>
</dbReference>
<keyword evidence="6" id="KW-1185">Reference proteome</keyword>